<evidence type="ECO:0000256" key="8">
    <source>
        <dbReference type="ARBA" id="ARBA00023295"/>
    </source>
</evidence>
<keyword evidence="15" id="KW-1185">Reference proteome</keyword>
<dbReference type="EC" id="3.2.1.-" evidence="11"/>
<sequence length="200" mass="22134">MLLHSAIALALCIVLGLVTPGLSTTHNYMPSELGRGFGFPFPPHNKRRAKEVRNAFRGLWLSYRDNAYPHDTMKPLDRKPYMDDCWRLSAVESLGTAIIMGEKATVQNLLQRLRMLDFEKTYSMNQLVDVSVATSRYLGALLSGPLPPTPDTAPPPPPPTTPQTHTTPPPTPHTPPTHPPHPTPTLPTTAQPKRDPQTRP</sequence>
<feature type="chain" id="PRO_5006135463" description="alpha-1,2-Mannosidase" evidence="13">
    <location>
        <begin position="24"/>
        <end position="200"/>
    </location>
</feature>
<keyword evidence="8 11" id="KW-0326">Glycosidase</keyword>
<evidence type="ECO:0000313" key="14">
    <source>
        <dbReference type="EMBL" id="KPM35915.1"/>
    </source>
</evidence>
<dbReference type="InterPro" id="IPR036026">
    <property type="entry name" value="Seven-hairpin_glycosidases"/>
</dbReference>
<dbReference type="EMBL" id="LKCW01000226">
    <property type="protein sequence ID" value="KPM35915.1"/>
    <property type="molecule type" value="Genomic_DNA"/>
</dbReference>
<accession>A0A0P7B6S0</accession>
<dbReference type="STRING" id="78410.A0A0P7B6S0"/>
<comment type="pathway">
    <text evidence="2">Protein modification; protein glycosylation.</text>
</comment>
<evidence type="ECO:0000256" key="1">
    <source>
        <dbReference type="ARBA" id="ARBA00001913"/>
    </source>
</evidence>
<organism evidence="14 15">
    <name type="scientific">Neonectria ditissima</name>
    <dbReference type="NCBI Taxonomy" id="78410"/>
    <lineage>
        <taxon>Eukaryota</taxon>
        <taxon>Fungi</taxon>
        <taxon>Dikarya</taxon>
        <taxon>Ascomycota</taxon>
        <taxon>Pezizomycotina</taxon>
        <taxon>Sordariomycetes</taxon>
        <taxon>Hypocreomycetidae</taxon>
        <taxon>Hypocreales</taxon>
        <taxon>Nectriaceae</taxon>
        <taxon>Neonectria</taxon>
    </lineage>
</organism>
<evidence type="ECO:0000313" key="15">
    <source>
        <dbReference type="Proteomes" id="UP000050424"/>
    </source>
</evidence>
<dbReference type="InterPro" id="IPR050749">
    <property type="entry name" value="Glycosyl_Hydrolase_47"/>
</dbReference>
<feature type="region of interest" description="Disordered" evidence="12">
    <location>
        <begin position="143"/>
        <end position="200"/>
    </location>
</feature>
<dbReference type="GO" id="GO:0005509">
    <property type="term" value="F:calcium ion binding"/>
    <property type="evidence" value="ECO:0007669"/>
    <property type="project" value="InterPro"/>
</dbReference>
<evidence type="ECO:0000256" key="5">
    <source>
        <dbReference type="ARBA" id="ARBA00022801"/>
    </source>
</evidence>
<dbReference type="Gene3D" id="1.50.10.10">
    <property type="match status" value="1"/>
</dbReference>
<proteinExistence type="inferred from homology"/>
<feature type="signal peptide" evidence="13">
    <location>
        <begin position="1"/>
        <end position="23"/>
    </location>
</feature>
<name>A0A0P7B6S0_9HYPO</name>
<dbReference type="InterPro" id="IPR012341">
    <property type="entry name" value="6hp_glycosidase-like_sf"/>
</dbReference>
<dbReference type="SUPFAM" id="SSF48225">
    <property type="entry name" value="Seven-hairpin glycosidases"/>
    <property type="match status" value="1"/>
</dbReference>
<evidence type="ECO:0000256" key="10">
    <source>
        <dbReference type="ARBA" id="ARBA00048605"/>
    </source>
</evidence>
<evidence type="ECO:0000256" key="7">
    <source>
        <dbReference type="ARBA" id="ARBA00023180"/>
    </source>
</evidence>
<dbReference type="UniPathway" id="UPA00378"/>
<evidence type="ECO:0000256" key="12">
    <source>
        <dbReference type="SAM" id="MobiDB-lite"/>
    </source>
</evidence>
<feature type="compositionally biased region" description="Pro residues" evidence="12">
    <location>
        <begin position="145"/>
        <end position="185"/>
    </location>
</feature>
<dbReference type="AlphaFoldDB" id="A0A0P7B6S0"/>
<dbReference type="GO" id="GO:0036503">
    <property type="term" value="P:ERAD pathway"/>
    <property type="evidence" value="ECO:0007669"/>
    <property type="project" value="UniProtKB-ARBA"/>
</dbReference>
<dbReference type="PANTHER" id="PTHR11742">
    <property type="entry name" value="MANNOSYL-OLIGOSACCHARIDE ALPHA-1,2-MANNOSIDASE-RELATED"/>
    <property type="match status" value="1"/>
</dbReference>
<dbReference type="GO" id="GO:0005783">
    <property type="term" value="C:endoplasmic reticulum"/>
    <property type="evidence" value="ECO:0007669"/>
    <property type="project" value="TreeGrafter"/>
</dbReference>
<comment type="catalytic activity">
    <reaction evidence="9">
        <text>N(4)-(alpha-D-Man-(1-&gt;2)-alpha-D-Man-(1-&gt;2)-alpha-D-Man-(1-&gt;3)-[alpha-D-Man-(1-&gt;3)-[alpha-D-Man-(1-&gt;2)-alpha-D-Man-(1-&gt;6)]-alpha-D-Man-(1-&gt;6)]-beta-D-Man-(1-&gt;4)-beta-D-GlcNAc-(1-&gt;4)-beta-D-GlcNAc)-L-asparaginyl-[protein] (N-glucan mannose isomer 8A1,2,3B1,3) + 3 H2O = N(4)-(alpha-D-Man-(1-&gt;3)-[alpha-D-Man-(1-&gt;3)-[alpha-D-Man-(1-&gt;6)]-alpha-D-Man-(1-&gt;6)]-beta-D-Man-(1-&gt;4)-beta-D-GlcNAc-(1-&gt;4)-beta-D-GlcNAc)-L-asparaginyl-[protein] (N-glucan mannose isomer 5A1,2) + 3 beta-D-mannose</text>
        <dbReference type="Rhea" id="RHEA:56028"/>
        <dbReference type="Rhea" id="RHEA-COMP:14358"/>
        <dbReference type="Rhea" id="RHEA-COMP:14367"/>
        <dbReference type="ChEBI" id="CHEBI:15377"/>
        <dbReference type="ChEBI" id="CHEBI:28563"/>
        <dbReference type="ChEBI" id="CHEBI:59087"/>
        <dbReference type="ChEBI" id="CHEBI:60628"/>
        <dbReference type="EC" id="3.2.1.113"/>
    </reaction>
</comment>
<keyword evidence="4 13" id="KW-0732">Signal</keyword>
<dbReference type="InterPro" id="IPR001382">
    <property type="entry name" value="Glyco_hydro_47"/>
</dbReference>
<dbReference type="GO" id="GO:0005975">
    <property type="term" value="P:carbohydrate metabolic process"/>
    <property type="evidence" value="ECO:0007669"/>
    <property type="project" value="InterPro"/>
</dbReference>
<evidence type="ECO:0000256" key="2">
    <source>
        <dbReference type="ARBA" id="ARBA00004922"/>
    </source>
</evidence>
<evidence type="ECO:0000256" key="4">
    <source>
        <dbReference type="ARBA" id="ARBA00022729"/>
    </source>
</evidence>
<evidence type="ECO:0000256" key="3">
    <source>
        <dbReference type="ARBA" id="ARBA00007658"/>
    </source>
</evidence>
<evidence type="ECO:0000256" key="11">
    <source>
        <dbReference type="RuleBase" id="RU361193"/>
    </source>
</evidence>
<feature type="non-terminal residue" evidence="14">
    <location>
        <position position="200"/>
    </location>
</feature>
<evidence type="ECO:0000256" key="6">
    <source>
        <dbReference type="ARBA" id="ARBA00023157"/>
    </source>
</evidence>
<dbReference type="PANTHER" id="PTHR11742:SF101">
    <property type="entry name" value="MANNOSYL-OLIGOSACCHARIDE ALPHA-1,2-MANNOSIDASE 1B"/>
    <property type="match status" value="1"/>
</dbReference>
<comment type="caution">
    <text evidence="14">The sequence shown here is derived from an EMBL/GenBank/DDBJ whole genome shotgun (WGS) entry which is preliminary data.</text>
</comment>
<evidence type="ECO:0000256" key="13">
    <source>
        <dbReference type="SAM" id="SignalP"/>
    </source>
</evidence>
<comment type="similarity">
    <text evidence="3 11">Belongs to the glycosyl hydrolase 47 family.</text>
</comment>
<dbReference type="PRINTS" id="PR00747">
    <property type="entry name" value="GLYHDRLASE47"/>
</dbReference>
<keyword evidence="5 11" id="KW-0378">Hydrolase</keyword>
<reference evidence="14 15" key="1">
    <citation type="submission" date="2015-09" db="EMBL/GenBank/DDBJ databases">
        <title>Draft genome of a European isolate of the apple canker pathogen Neonectria ditissima.</title>
        <authorList>
            <person name="Gomez-Cortecero A."/>
            <person name="Harrison R.J."/>
            <person name="Armitage A.D."/>
        </authorList>
    </citation>
    <scope>NUCLEOTIDE SEQUENCE [LARGE SCALE GENOMIC DNA]</scope>
    <source>
        <strain evidence="14 15">R09/05</strain>
    </source>
</reference>
<keyword evidence="6" id="KW-1015">Disulfide bond</keyword>
<evidence type="ECO:0000256" key="9">
    <source>
        <dbReference type="ARBA" id="ARBA00047669"/>
    </source>
</evidence>
<gene>
    <name evidence="14" type="ORF">AK830_g10633</name>
</gene>
<comment type="cofactor">
    <cofactor evidence="1">
        <name>Ca(2+)</name>
        <dbReference type="ChEBI" id="CHEBI:29108"/>
    </cofactor>
</comment>
<comment type="catalytic activity">
    <reaction evidence="10">
        <text>N(4)-(alpha-D-Man-(1-&gt;2)-alpha-D-Man-(1-&gt;2)-alpha-D-Man-(1-&gt;3)-[alpha-D-Man-(1-&gt;2)-alpha-D-Man-(1-&gt;3)-[alpha-D-Man-(1-&gt;2)-alpha-D-Man-(1-&gt;6)]-alpha-D-Man-(1-&gt;6)]-beta-D-Man-(1-&gt;4)-beta-D-GlcNAc-(1-&gt;4)-beta-D-GlcNAc)-L-asparaginyl-[protein] (N-glucan mannose isomer 9A1,2,3B1,2,3) + 4 H2O = N(4)-(alpha-D-Man-(1-&gt;3)-[alpha-D-Man-(1-&gt;3)-[alpha-D-Man-(1-&gt;6)]-alpha-D-Man-(1-&gt;6)]-beta-D-Man-(1-&gt;4)-beta-D-GlcNAc-(1-&gt;4)-beta-D-GlcNAc)-L-asparaginyl-[protein] (N-glucan mannose isomer 5A1,2) + 4 beta-D-mannose</text>
        <dbReference type="Rhea" id="RHEA:56008"/>
        <dbReference type="Rhea" id="RHEA-COMP:14356"/>
        <dbReference type="Rhea" id="RHEA-COMP:14367"/>
        <dbReference type="ChEBI" id="CHEBI:15377"/>
        <dbReference type="ChEBI" id="CHEBI:28563"/>
        <dbReference type="ChEBI" id="CHEBI:59087"/>
        <dbReference type="ChEBI" id="CHEBI:139493"/>
        <dbReference type="EC" id="3.2.1.113"/>
    </reaction>
</comment>
<protein>
    <recommendedName>
        <fullName evidence="11">alpha-1,2-Mannosidase</fullName>
        <ecNumber evidence="11">3.2.1.-</ecNumber>
    </recommendedName>
</protein>
<keyword evidence="7" id="KW-0325">Glycoprotein</keyword>
<dbReference type="GO" id="GO:0016020">
    <property type="term" value="C:membrane"/>
    <property type="evidence" value="ECO:0007669"/>
    <property type="project" value="InterPro"/>
</dbReference>
<dbReference type="Pfam" id="PF01532">
    <property type="entry name" value="Glyco_hydro_47"/>
    <property type="match status" value="1"/>
</dbReference>
<dbReference type="GO" id="GO:0004571">
    <property type="term" value="F:mannosyl-oligosaccharide 1,2-alpha-mannosidase activity"/>
    <property type="evidence" value="ECO:0007669"/>
    <property type="project" value="UniProtKB-EC"/>
</dbReference>
<dbReference type="Proteomes" id="UP000050424">
    <property type="component" value="Unassembled WGS sequence"/>
</dbReference>